<dbReference type="GO" id="GO:0015074">
    <property type="term" value="P:DNA integration"/>
    <property type="evidence" value="ECO:0007669"/>
    <property type="project" value="InterPro"/>
</dbReference>
<sequence>MYFENRTNKNGEKFFVAVERYVDPLTEKTKRASVIFQSNTNRGRAQAARELDEKIDEIISKRQGKFSGESVKTFLDLKTAWFDVWVTTVKPQTVRREMLVIDRLSELIADDILLSKITPLLIQNVLNDYREKYNSTHSTMQHIKCTFNKIFDYGVLHNAIPFSPSRIIKLSATIGEKQAKKERLEKKFLNQHEVGALLSELKLRRNQNYYDLALFLVGTGCRIGEASALTVRDIDFENQLVTIDKSLQAHDLRVDDFYLDTTKTEAGERVEKLPDFVIEAIKRVIERNKAFDKHCEISPQDVFRKLDFLFRTEYGAPITSHSFREILSRVNRYLSKHCQEKYGFEWTKNAIPHSFRHVHISVLRDDPTIPLKEVQERVGHVQEETTNGYTHLMMHDQVKSVEAISRFAEKVGIEI</sequence>
<keyword evidence="3" id="KW-0233">DNA recombination</keyword>
<evidence type="ECO:0000256" key="2">
    <source>
        <dbReference type="ARBA" id="ARBA00023125"/>
    </source>
</evidence>
<protein>
    <submittedName>
        <fullName evidence="5">Site-specific integrase</fullName>
    </submittedName>
</protein>
<organism evidence="5 6">
    <name type="scientific">Lactococcus lactis subsp. cremoris</name>
    <name type="common">Streptococcus cremoris</name>
    <dbReference type="NCBI Taxonomy" id="1359"/>
    <lineage>
        <taxon>Bacteria</taxon>
        <taxon>Bacillati</taxon>
        <taxon>Bacillota</taxon>
        <taxon>Bacilli</taxon>
        <taxon>Lactobacillales</taxon>
        <taxon>Streptococcaceae</taxon>
        <taxon>Lactococcus</taxon>
    </lineage>
</organism>
<dbReference type="PROSITE" id="PS51898">
    <property type="entry name" value="TYR_RECOMBINASE"/>
    <property type="match status" value="1"/>
</dbReference>
<dbReference type="SUPFAM" id="SSF56349">
    <property type="entry name" value="DNA breaking-rejoining enzymes"/>
    <property type="match status" value="1"/>
</dbReference>
<dbReference type="InterPro" id="IPR013762">
    <property type="entry name" value="Integrase-like_cat_sf"/>
</dbReference>
<dbReference type="CDD" id="cd01189">
    <property type="entry name" value="INT_ICEBs1_C_like"/>
    <property type="match status" value="1"/>
</dbReference>
<dbReference type="EMBL" id="CP015901">
    <property type="protein sequence ID" value="ARE23535.2"/>
    <property type="molecule type" value="Genomic_DNA"/>
</dbReference>
<dbReference type="GO" id="GO:0003677">
    <property type="term" value="F:DNA binding"/>
    <property type="evidence" value="ECO:0007669"/>
    <property type="project" value="UniProtKB-KW"/>
</dbReference>
<evidence type="ECO:0000256" key="3">
    <source>
        <dbReference type="ARBA" id="ARBA00023172"/>
    </source>
</evidence>
<evidence type="ECO:0000256" key="1">
    <source>
        <dbReference type="ARBA" id="ARBA00008857"/>
    </source>
</evidence>
<accession>A0AA34TKS9</accession>
<evidence type="ECO:0000313" key="5">
    <source>
        <dbReference type="EMBL" id="ARE23535.2"/>
    </source>
</evidence>
<name>A0AA34TKS9_LACLC</name>
<reference evidence="5 6" key="1">
    <citation type="journal article" date="2017" name="BMC Genomics">
        <title>Comparative and functional genomics of the Lactococcus lactis taxon; insights into evolution and niche adaptation.</title>
        <authorList>
            <person name="Kelleher P."/>
            <person name="Bottacini F."/>
            <person name="Mahony J."/>
            <person name="Kilcawley K.N."/>
            <person name="van Sinderen D."/>
        </authorList>
    </citation>
    <scope>NUCLEOTIDE SEQUENCE [LARGE SCALE GENOMIC DNA]</scope>
    <source>
        <strain evidence="5 6">JM3</strain>
    </source>
</reference>
<dbReference type="Gene3D" id="1.10.150.130">
    <property type="match status" value="1"/>
</dbReference>
<comment type="similarity">
    <text evidence="1">Belongs to the 'phage' integrase family.</text>
</comment>
<dbReference type="InterPro" id="IPR011010">
    <property type="entry name" value="DNA_brk_join_enz"/>
</dbReference>
<dbReference type="InterPro" id="IPR002104">
    <property type="entry name" value="Integrase_catalytic"/>
</dbReference>
<evidence type="ECO:0000313" key="6">
    <source>
        <dbReference type="Proteomes" id="UP000192161"/>
    </source>
</evidence>
<feature type="domain" description="Tyr recombinase" evidence="4">
    <location>
        <begin position="184"/>
        <end position="403"/>
    </location>
</feature>
<dbReference type="PANTHER" id="PTHR30349:SF64">
    <property type="entry name" value="PROPHAGE INTEGRASE INTD-RELATED"/>
    <property type="match status" value="1"/>
</dbReference>
<dbReference type="PANTHER" id="PTHR30349">
    <property type="entry name" value="PHAGE INTEGRASE-RELATED"/>
    <property type="match status" value="1"/>
</dbReference>
<dbReference type="Pfam" id="PF00589">
    <property type="entry name" value="Phage_integrase"/>
    <property type="match status" value="1"/>
</dbReference>
<proteinExistence type="inferred from homology"/>
<dbReference type="Proteomes" id="UP000192161">
    <property type="component" value="Chromosome"/>
</dbReference>
<dbReference type="AlphaFoldDB" id="A0AA34TKS9"/>
<gene>
    <name evidence="5" type="ORF">LLJM3_1346</name>
</gene>
<evidence type="ECO:0000259" key="4">
    <source>
        <dbReference type="PROSITE" id="PS51898"/>
    </source>
</evidence>
<dbReference type="InterPro" id="IPR010998">
    <property type="entry name" value="Integrase_recombinase_N"/>
</dbReference>
<dbReference type="GO" id="GO:0006310">
    <property type="term" value="P:DNA recombination"/>
    <property type="evidence" value="ECO:0007669"/>
    <property type="project" value="UniProtKB-KW"/>
</dbReference>
<dbReference type="InterPro" id="IPR050090">
    <property type="entry name" value="Tyrosine_recombinase_XerCD"/>
</dbReference>
<dbReference type="Gene3D" id="1.10.443.10">
    <property type="entry name" value="Intergrase catalytic core"/>
    <property type="match status" value="1"/>
</dbReference>
<dbReference type="RefSeq" id="WP_011676221.1">
    <property type="nucleotide sequence ID" value="NZ_CP015901.2"/>
</dbReference>
<keyword evidence="2" id="KW-0238">DNA-binding</keyword>